<feature type="compositionally biased region" description="Polar residues" evidence="1">
    <location>
        <begin position="39"/>
        <end position="55"/>
    </location>
</feature>
<evidence type="ECO:0000313" key="2">
    <source>
        <dbReference type="EMBL" id="KAK0646413.1"/>
    </source>
</evidence>
<dbReference type="AlphaFoldDB" id="A0AA39Y5P9"/>
<feature type="compositionally biased region" description="Polar residues" evidence="1">
    <location>
        <begin position="72"/>
        <end position="82"/>
    </location>
</feature>
<accession>A0AA39Y5P9</accession>
<evidence type="ECO:0000256" key="1">
    <source>
        <dbReference type="SAM" id="MobiDB-lite"/>
    </source>
</evidence>
<gene>
    <name evidence="2" type="ORF">B0T16DRAFT_161042</name>
</gene>
<feature type="region of interest" description="Disordered" evidence="1">
    <location>
        <begin position="1"/>
        <end position="95"/>
    </location>
</feature>
<dbReference type="EMBL" id="JAULSV010000004">
    <property type="protein sequence ID" value="KAK0646413.1"/>
    <property type="molecule type" value="Genomic_DNA"/>
</dbReference>
<sequence>MRIRDKTDASSRSAKTEPHLTQTHIPSSPFLYGYHPAQPISQQPSGSLPSHSSPAYLTAPPTCSHPPHANPNKPNQTAQHNGVTPDFGNDDAPVRPSVYQHRLPAVSVYDNTTELCKQHPQHSNKPVISVVPATGGNTGTEFPPLVSPEYQCRSFCLSARCPSHKHTVAWDLKRRSLDLYSCPSSQVRRHEMNHRTFVCLPVDSPIQH</sequence>
<dbReference type="Proteomes" id="UP001174936">
    <property type="component" value="Unassembled WGS sequence"/>
</dbReference>
<keyword evidence="3" id="KW-1185">Reference proteome</keyword>
<proteinExistence type="predicted"/>
<protein>
    <submittedName>
        <fullName evidence="2">Uncharacterized protein</fullName>
    </submittedName>
</protein>
<name>A0AA39Y5P9_9PEZI</name>
<feature type="compositionally biased region" description="Basic and acidic residues" evidence="1">
    <location>
        <begin position="1"/>
        <end position="18"/>
    </location>
</feature>
<comment type="caution">
    <text evidence="2">The sequence shown here is derived from an EMBL/GenBank/DDBJ whole genome shotgun (WGS) entry which is preliminary data.</text>
</comment>
<reference evidence="2" key="1">
    <citation type="submission" date="2023-06" db="EMBL/GenBank/DDBJ databases">
        <title>Genome-scale phylogeny and comparative genomics of the fungal order Sordariales.</title>
        <authorList>
            <consortium name="Lawrence Berkeley National Laboratory"/>
            <person name="Hensen N."/>
            <person name="Bonometti L."/>
            <person name="Westerberg I."/>
            <person name="Brannstrom I.O."/>
            <person name="Guillou S."/>
            <person name="Cros-Aarteil S."/>
            <person name="Calhoun S."/>
            <person name="Haridas S."/>
            <person name="Kuo A."/>
            <person name="Mondo S."/>
            <person name="Pangilinan J."/>
            <person name="Riley R."/>
            <person name="Labutti K."/>
            <person name="Andreopoulos B."/>
            <person name="Lipzen A."/>
            <person name="Chen C."/>
            <person name="Yanf M."/>
            <person name="Daum C."/>
            <person name="Ng V."/>
            <person name="Clum A."/>
            <person name="Steindorff A."/>
            <person name="Ohm R."/>
            <person name="Martin F."/>
            <person name="Silar P."/>
            <person name="Natvig D."/>
            <person name="Lalanne C."/>
            <person name="Gautier V."/>
            <person name="Ament-Velasquez S.L."/>
            <person name="Kruys A."/>
            <person name="Hutchinson M.I."/>
            <person name="Powell A.J."/>
            <person name="Barry K."/>
            <person name="Miller A.N."/>
            <person name="Grigoriev I.V."/>
            <person name="Debuchy R."/>
            <person name="Gladieux P."/>
            <person name="Thoren M.H."/>
            <person name="Johannesson H."/>
        </authorList>
    </citation>
    <scope>NUCLEOTIDE SEQUENCE</scope>
    <source>
        <strain evidence="2">SMH2532-1</strain>
    </source>
</reference>
<evidence type="ECO:0000313" key="3">
    <source>
        <dbReference type="Proteomes" id="UP001174936"/>
    </source>
</evidence>
<organism evidence="2 3">
    <name type="scientific">Cercophora newfieldiana</name>
    <dbReference type="NCBI Taxonomy" id="92897"/>
    <lineage>
        <taxon>Eukaryota</taxon>
        <taxon>Fungi</taxon>
        <taxon>Dikarya</taxon>
        <taxon>Ascomycota</taxon>
        <taxon>Pezizomycotina</taxon>
        <taxon>Sordariomycetes</taxon>
        <taxon>Sordariomycetidae</taxon>
        <taxon>Sordariales</taxon>
        <taxon>Lasiosphaeriaceae</taxon>
        <taxon>Cercophora</taxon>
    </lineage>
</organism>